<organism evidence="1 2">
    <name type="scientific">Sulfurimonas diazotrophicus</name>
    <dbReference type="NCBI Taxonomy" id="3131939"/>
    <lineage>
        <taxon>Bacteria</taxon>
        <taxon>Pseudomonadati</taxon>
        <taxon>Campylobacterota</taxon>
        <taxon>Epsilonproteobacteria</taxon>
        <taxon>Campylobacterales</taxon>
        <taxon>Sulfurimonadaceae</taxon>
        <taxon>Sulfurimonas</taxon>
    </lineage>
</organism>
<sequence>MTKILRFKTAAGIFHVARDGGGRYHILFNDESMGDYGDMIDAIEGFVHESGFYIIHPEMAYPLDTFDLGIPDDISGWEPC</sequence>
<keyword evidence="2" id="KW-1185">Reference proteome</keyword>
<protein>
    <submittedName>
        <fullName evidence="1">Uncharacterized protein</fullName>
    </submittedName>
</protein>
<dbReference type="Proteomes" id="UP001447842">
    <property type="component" value="Chromosome"/>
</dbReference>
<dbReference type="RefSeq" id="WP_231021001.1">
    <property type="nucleotide sequence ID" value="NZ_CP147920.1"/>
</dbReference>
<gene>
    <name evidence="1" type="ORF">WCY31_05155</name>
</gene>
<accession>A0ABZ3HCU2</accession>
<evidence type="ECO:0000313" key="1">
    <source>
        <dbReference type="EMBL" id="XAU16096.1"/>
    </source>
</evidence>
<dbReference type="EMBL" id="CP147920">
    <property type="protein sequence ID" value="XAU16096.1"/>
    <property type="molecule type" value="Genomic_DNA"/>
</dbReference>
<name>A0ABZ3HCU2_9BACT</name>
<reference evidence="1 2" key="1">
    <citation type="submission" date="2024-03" db="EMBL/GenBank/DDBJ databases">
        <title>Sulfurimonas sp. HSL3-1.</title>
        <authorList>
            <person name="Wang S."/>
        </authorList>
    </citation>
    <scope>NUCLEOTIDE SEQUENCE [LARGE SCALE GENOMIC DNA]</scope>
    <source>
        <strain evidence="1 2">HSL3-1</strain>
    </source>
</reference>
<proteinExistence type="predicted"/>
<evidence type="ECO:0000313" key="2">
    <source>
        <dbReference type="Proteomes" id="UP001447842"/>
    </source>
</evidence>